<name>A0A195DTH0_9HYME</name>
<keyword evidence="1" id="KW-0472">Membrane</keyword>
<dbReference type="Proteomes" id="UP000078492">
    <property type="component" value="Unassembled WGS sequence"/>
</dbReference>
<dbReference type="AlphaFoldDB" id="A0A195DTH0"/>
<protein>
    <submittedName>
        <fullName evidence="2">Uncharacterized protein</fullName>
    </submittedName>
</protein>
<accession>A0A195DTH0</accession>
<sequence length="115" mass="14296">MFFCELTRQCAYHISRILTIEYFNSRYFKQARKGEEVIQTDYFIHCQSSFVYHLDSHRVTISRRKRNFCIIKFLSFFYVLYLRIIFYVIFLFLFLFSNKFSFIFETYLVYDVNIL</sequence>
<keyword evidence="3" id="KW-1185">Reference proteome</keyword>
<evidence type="ECO:0000256" key="1">
    <source>
        <dbReference type="SAM" id="Phobius"/>
    </source>
</evidence>
<dbReference type="EMBL" id="KQ980419">
    <property type="protein sequence ID" value="KYN16087.1"/>
    <property type="molecule type" value="Genomic_DNA"/>
</dbReference>
<gene>
    <name evidence="2" type="ORF">ALC57_11612</name>
</gene>
<reference evidence="2 3" key="1">
    <citation type="submission" date="2015-09" db="EMBL/GenBank/DDBJ databases">
        <title>Trachymyrmex cornetzi WGS genome.</title>
        <authorList>
            <person name="Nygaard S."/>
            <person name="Hu H."/>
            <person name="Boomsma J."/>
            <person name="Zhang G."/>
        </authorList>
    </citation>
    <scope>NUCLEOTIDE SEQUENCE [LARGE SCALE GENOMIC DNA]</scope>
    <source>
        <strain evidence="2">Tcor2-1</strain>
        <tissue evidence="2">Whole body</tissue>
    </source>
</reference>
<keyword evidence="1" id="KW-1133">Transmembrane helix</keyword>
<organism evidence="2 3">
    <name type="scientific">Trachymyrmex cornetzi</name>
    <dbReference type="NCBI Taxonomy" id="471704"/>
    <lineage>
        <taxon>Eukaryota</taxon>
        <taxon>Metazoa</taxon>
        <taxon>Ecdysozoa</taxon>
        <taxon>Arthropoda</taxon>
        <taxon>Hexapoda</taxon>
        <taxon>Insecta</taxon>
        <taxon>Pterygota</taxon>
        <taxon>Neoptera</taxon>
        <taxon>Endopterygota</taxon>
        <taxon>Hymenoptera</taxon>
        <taxon>Apocrita</taxon>
        <taxon>Aculeata</taxon>
        <taxon>Formicoidea</taxon>
        <taxon>Formicidae</taxon>
        <taxon>Myrmicinae</taxon>
        <taxon>Trachymyrmex</taxon>
    </lineage>
</organism>
<proteinExistence type="predicted"/>
<feature type="transmembrane region" description="Helical" evidence="1">
    <location>
        <begin position="73"/>
        <end position="96"/>
    </location>
</feature>
<evidence type="ECO:0000313" key="2">
    <source>
        <dbReference type="EMBL" id="KYN16087.1"/>
    </source>
</evidence>
<evidence type="ECO:0000313" key="3">
    <source>
        <dbReference type="Proteomes" id="UP000078492"/>
    </source>
</evidence>
<keyword evidence="1" id="KW-0812">Transmembrane</keyword>